<dbReference type="InterPro" id="IPR029787">
    <property type="entry name" value="Nucleotide_cyclase"/>
</dbReference>
<dbReference type="PROSITE" id="PS00452">
    <property type="entry name" value="GUANYLATE_CYCLASE_1"/>
    <property type="match status" value="1"/>
</dbReference>
<keyword evidence="11" id="KW-0115">cAMP biosynthesis</keyword>
<comment type="catalytic activity">
    <reaction evidence="1">
        <text>ATP = 3',5'-cyclic AMP + diphosphate</text>
        <dbReference type="Rhea" id="RHEA:15389"/>
        <dbReference type="ChEBI" id="CHEBI:30616"/>
        <dbReference type="ChEBI" id="CHEBI:33019"/>
        <dbReference type="ChEBI" id="CHEBI:58165"/>
        <dbReference type="EC" id="4.6.1.1"/>
    </reaction>
</comment>
<dbReference type="CDD" id="cd07302">
    <property type="entry name" value="CHD"/>
    <property type="match status" value="2"/>
</dbReference>
<feature type="compositionally biased region" description="Polar residues" evidence="15">
    <location>
        <begin position="388"/>
        <end position="399"/>
    </location>
</feature>
<feature type="transmembrane region" description="Helical" evidence="16">
    <location>
        <begin position="61"/>
        <end position="82"/>
    </location>
</feature>
<keyword evidence="5 16" id="KW-0812">Transmembrane</keyword>
<feature type="compositionally biased region" description="Low complexity" evidence="15">
    <location>
        <begin position="180"/>
        <end position="241"/>
    </location>
</feature>
<dbReference type="Pfam" id="PF00211">
    <property type="entry name" value="Guanylate_cyc"/>
    <property type="match status" value="2"/>
</dbReference>
<dbReference type="Gene3D" id="3.30.70.1230">
    <property type="entry name" value="Nucleotide cyclase"/>
    <property type="match status" value="2"/>
</dbReference>
<feature type="transmembrane region" description="Helical" evidence="16">
    <location>
        <begin position="1067"/>
        <end position="1088"/>
    </location>
</feature>
<feature type="transmembrane region" description="Helical" evidence="16">
    <location>
        <begin position="964"/>
        <end position="985"/>
    </location>
</feature>
<evidence type="ECO:0000256" key="11">
    <source>
        <dbReference type="ARBA" id="ARBA00022998"/>
    </source>
</evidence>
<feature type="domain" description="Guanylate cyclase" evidence="17">
    <location>
        <begin position="656"/>
        <end position="783"/>
    </location>
</feature>
<feature type="region of interest" description="Disordered" evidence="15">
    <location>
        <begin position="361"/>
        <end position="423"/>
    </location>
</feature>
<evidence type="ECO:0000256" key="10">
    <source>
        <dbReference type="ARBA" id="ARBA00022989"/>
    </source>
</evidence>
<feature type="transmembrane region" description="Helical" evidence="16">
    <location>
        <begin position="457"/>
        <end position="478"/>
    </location>
</feature>
<feature type="region of interest" description="Disordered" evidence="15">
    <location>
        <begin position="165"/>
        <end position="275"/>
    </location>
</feature>
<gene>
    <name evidence="18" type="ORF">ODALV1_LOCUS31156</name>
</gene>
<dbReference type="PANTHER" id="PTHR45627:SF30">
    <property type="entry name" value="ADENYLATE CYCLASE TYPE 3"/>
    <property type="match status" value="1"/>
</dbReference>
<evidence type="ECO:0000313" key="18">
    <source>
        <dbReference type="EMBL" id="CAL8147513.1"/>
    </source>
</evidence>
<evidence type="ECO:0000256" key="7">
    <source>
        <dbReference type="ARBA" id="ARBA00022741"/>
    </source>
</evidence>
<dbReference type="InterPro" id="IPR018297">
    <property type="entry name" value="A/G_cyclase_CS"/>
</dbReference>
<keyword evidence="7" id="KW-0547">Nucleotide-binding</keyword>
<evidence type="ECO:0000256" key="12">
    <source>
        <dbReference type="ARBA" id="ARBA00023136"/>
    </source>
</evidence>
<keyword evidence="8" id="KW-0067">ATP-binding</keyword>
<evidence type="ECO:0000259" key="17">
    <source>
        <dbReference type="PROSITE" id="PS50125"/>
    </source>
</evidence>
<keyword evidence="19" id="KW-1185">Reference proteome</keyword>
<evidence type="ECO:0000256" key="8">
    <source>
        <dbReference type="ARBA" id="ARBA00022840"/>
    </source>
</evidence>
<dbReference type="Proteomes" id="UP001642540">
    <property type="component" value="Unassembled WGS sequence"/>
</dbReference>
<comment type="similarity">
    <text evidence="14">Belongs to the adenylyl cyclase class-4/guanylyl cyclase family.</text>
</comment>
<feature type="transmembrane region" description="Helical" evidence="16">
    <location>
        <begin position="515"/>
        <end position="531"/>
    </location>
</feature>
<dbReference type="InterPro" id="IPR001054">
    <property type="entry name" value="A/G_cyclase"/>
</dbReference>
<comment type="cofactor">
    <cofactor evidence="2">
        <name>Mg(2+)</name>
        <dbReference type="ChEBI" id="CHEBI:18420"/>
    </cofactor>
</comment>
<evidence type="ECO:0000256" key="15">
    <source>
        <dbReference type="SAM" id="MobiDB-lite"/>
    </source>
</evidence>
<evidence type="ECO:0000256" key="14">
    <source>
        <dbReference type="RuleBase" id="RU000405"/>
    </source>
</evidence>
<evidence type="ECO:0000256" key="3">
    <source>
        <dbReference type="ARBA" id="ARBA00004141"/>
    </source>
</evidence>
<evidence type="ECO:0000256" key="4">
    <source>
        <dbReference type="ARBA" id="ARBA00012201"/>
    </source>
</evidence>
<evidence type="ECO:0000256" key="13">
    <source>
        <dbReference type="ARBA" id="ARBA00023239"/>
    </source>
</evidence>
<sequence>MDPESGPIRCDSTLSVVKIQPVNDGPKGKRLLSRHKFSDPEIEELYQLHSANQKRTELFRCFLYCILFYSLVHIFVYGAWIVRHPIVFGAEEEEGNYHHRHGYHSQDTHGVPTTTAEFDVETPETMTLNTYATMLGTSHSRLLKSVFHVDETSDILQYSVVKNHDKSNQYPGTPAKKLMSSETGSHFASTSSSSSGIPHNNHNYTPTNNVNKDQKTGGSTLSMSSSISSSTTENIKKSSNTHLEPVPFSPSISALEQKQNEANAASAADDHDHDYNHDKKIQQSEKQFNLDVDPVDSNSASNSPLISLQPPHHRLSPEPGRSSSLIRKSKARSLTWFPSTSPKTNYHYKWKRSLVTRGVHRYNNQEENKKNVMRGGNELKLEPGSGSGFPSISTLTTTNGESSEEEEGSRRSARKISMKSSESGVNFPNSPMYFTAYAYSQDDSEFYSHSDLGRGNLYFVCTLFCLLIACIFTVTFMLLPFKRCPRNHHIPVIIWSATILCSVACNVESSVHPRLALGWILLETFLIWITLPLRMRTALFYTSLVAVLYVIVTSVRESNRPYLGRQIGADIILIVITNLMGVMEFYLSDKKQRRAFIDTRQSLEMKLVIEEQANEQERLLLSVLPEHLALKMRQDLGAAVDGQFKKIYMSRHENVSILYADIVGFTAISSTYSASELVKILNELFATFDKLAEKYNQIRIKILGDCYYCICGAPEERADHAILCVHMGLSMVKAIKYVREKTKSSVDMRVGIHTGAILAGVLGQRQWQFDIYSKDVELANKMESSGKPGRVHISEVTMSFLDDGFEVEPAHGEKREEILRIAGIKTYFIVRPIKPFRESTTGATENGDVPPDDTIITKDLPSDLHSTFAEDSNSAIEESHVHGKQTELEAYRLRLKDELLSRDGYKDLSRQSHWLTLSFRDSTKELEFVKHTDPYAGIYYGACPIALVAVAFSAFSVISFTVVGLVVLLIGLLFLGLITIFYACETSPMKTRMRKLSGLSTLQSELWLRRLISVLGALILTLANFAFMVPCLEVKECSMRVLDDLEEPLVLPNLHGQPPTDHEDCRLPAFFIPFAAVILFGVTLLTYLGFWLKSLVIVVILVVHTILILTTPLKQMMECTERIDNDEYRLIPVYCYLALFAVVAFAGLFSLNRRLEKSARVLFLWKTEVEHQRETATQLRQKNEALVYNILPPHVATHFLGSRRRKHEELYSQSYSEVGILFASMPNFSDFYTEETVNNQGLECLRFLNEVISDYDALLELPKFNENIIKIKTIASTYMAASGLSPSKQARPEDPAKTRWTHLSLLVEFAFELKKALTCINEQSFNHFVLKMGINHGPITAGVIGARKPHYDIWGNSVNVASRMESTGKAGCIQVTAETHRILLPYGYLFEQRGLVNVKGKGQLMTYYLVGRGPEPSDEEVQKMLSEPETDGNTVTQ</sequence>
<feature type="transmembrane region" description="Helical" evidence="16">
    <location>
        <begin position="938"/>
        <end position="958"/>
    </location>
</feature>
<evidence type="ECO:0000256" key="5">
    <source>
        <dbReference type="ARBA" id="ARBA00022692"/>
    </source>
</evidence>
<evidence type="ECO:0000256" key="1">
    <source>
        <dbReference type="ARBA" id="ARBA00001593"/>
    </source>
</evidence>
<feature type="domain" description="Guanylate cyclase" evidence="17">
    <location>
        <begin position="1219"/>
        <end position="1365"/>
    </location>
</feature>
<feature type="transmembrane region" description="Helical" evidence="16">
    <location>
        <begin position="1006"/>
        <end position="1029"/>
    </location>
</feature>
<feature type="transmembrane region" description="Helical" evidence="16">
    <location>
        <begin position="567"/>
        <end position="587"/>
    </location>
</feature>
<reference evidence="18 19" key="1">
    <citation type="submission" date="2024-08" db="EMBL/GenBank/DDBJ databases">
        <authorList>
            <person name="Cucini C."/>
            <person name="Frati F."/>
        </authorList>
    </citation>
    <scope>NUCLEOTIDE SEQUENCE [LARGE SCALE GENOMIC DNA]</scope>
</reference>
<keyword evidence="12 16" id="KW-0472">Membrane</keyword>
<evidence type="ECO:0000256" key="2">
    <source>
        <dbReference type="ARBA" id="ARBA00001946"/>
    </source>
</evidence>
<comment type="subcellular location">
    <subcellularLocation>
        <location evidence="3">Membrane</location>
        <topology evidence="3">Multi-pass membrane protein</topology>
    </subcellularLocation>
</comment>
<feature type="transmembrane region" description="Helical" evidence="16">
    <location>
        <begin position="1095"/>
        <end position="1111"/>
    </location>
</feature>
<feature type="transmembrane region" description="Helical" evidence="16">
    <location>
        <begin position="538"/>
        <end position="555"/>
    </location>
</feature>
<feature type="region of interest" description="Disordered" evidence="15">
    <location>
        <begin position="1414"/>
        <end position="1437"/>
    </location>
</feature>
<evidence type="ECO:0000313" key="19">
    <source>
        <dbReference type="Proteomes" id="UP001642540"/>
    </source>
</evidence>
<evidence type="ECO:0000256" key="6">
    <source>
        <dbReference type="ARBA" id="ARBA00022723"/>
    </source>
</evidence>
<comment type="caution">
    <text evidence="18">The sequence shown here is derived from an EMBL/GenBank/DDBJ whole genome shotgun (WGS) entry which is preliminary data.</text>
</comment>
<feature type="compositionally biased region" description="Polar residues" evidence="15">
    <location>
        <begin position="296"/>
        <end position="306"/>
    </location>
</feature>
<keyword evidence="13 14" id="KW-0456">Lyase</keyword>
<dbReference type="SUPFAM" id="SSF55073">
    <property type="entry name" value="Nucleotide cyclase"/>
    <property type="match status" value="2"/>
</dbReference>
<keyword evidence="9" id="KW-0460">Magnesium</keyword>
<dbReference type="PROSITE" id="PS50125">
    <property type="entry name" value="GUANYLATE_CYCLASE_2"/>
    <property type="match status" value="2"/>
</dbReference>
<protein>
    <recommendedName>
        <fullName evidence="4">adenylate cyclase</fullName>
        <ecNumber evidence="4">4.6.1.1</ecNumber>
    </recommendedName>
</protein>
<feature type="transmembrane region" description="Helical" evidence="16">
    <location>
        <begin position="490"/>
        <end position="509"/>
    </location>
</feature>
<proteinExistence type="inferred from homology"/>
<dbReference type="EC" id="4.6.1.1" evidence="4"/>
<dbReference type="EMBL" id="CAXLJM020000166">
    <property type="protein sequence ID" value="CAL8147513.1"/>
    <property type="molecule type" value="Genomic_DNA"/>
</dbReference>
<evidence type="ECO:0000256" key="9">
    <source>
        <dbReference type="ARBA" id="ARBA00022842"/>
    </source>
</evidence>
<dbReference type="InterPro" id="IPR032628">
    <property type="entry name" value="AC_N"/>
</dbReference>
<accession>A0ABP1S8W7</accession>
<name>A0ABP1S8W7_9HEXA</name>
<dbReference type="SMART" id="SM00044">
    <property type="entry name" value="CYCc"/>
    <property type="match status" value="2"/>
</dbReference>
<evidence type="ECO:0000256" key="16">
    <source>
        <dbReference type="SAM" id="Phobius"/>
    </source>
</evidence>
<feature type="transmembrane region" description="Helical" evidence="16">
    <location>
        <begin position="1131"/>
        <end position="1151"/>
    </location>
</feature>
<dbReference type="Pfam" id="PF16214">
    <property type="entry name" value="AC_N"/>
    <property type="match status" value="1"/>
</dbReference>
<keyword evidence="6" id="KW-0479">Metal-binding</keyword>
<keyword evidence="10 16" id="KW-1133">Transmembrane helix</keyword>
<organism evidence="18 19">
    <name type="scientific">Orchesella dallaii</name>
    <dbReference type="NCBI Taxonomy" id="48710"/>
    <lineage>
        <taxon>Eukaryota</taxon>
        <taxon>Metazoa</taxon>
        <taxon>Ecdysozoa</taxon>
        <taxon>Arthropoda</taxon>
        <taxon>Hexapoda</taxon>
        <taxon>Collembola</taxon>
        <taxon>Entomobryomorpha</taxon>
        <taxon>Entomobryoidea</taxon>
        <taxon>Orchesellidae</taxon>
        <taxon>Orchesellinae</taxon>
        <taxon>Orchesella</taxon>
    </lineage>
</organism>
<feature type="region of interest" description="Disordered" evidence="15">
    <location>
        <begin position="292"/>
        <end position="327"/>
    </location>
</feature>
<dbReference type="PANTHER" id="PTHR45627">
    <property type="entry name" value="ADENYLATE CYCLASE TYPE 1"/>
    <property type="match status" value="1"/>
</dbReference>